<comment type="similarity">
    <text evidence="1 7">Belongs to the RecO family.</text>
</comment>
<dbReference type="GO" id="GO:0043590">
    <property type="term" value="C:bacterial nucleoid"/>
    <property type="evidence" value="ECO:0007669"/>
    <property type="project" value="TreeGrafter"/>
</dbReference>
<dbReference type="Pfam" id="PF02565">
    <property type="entry name" value="RecO_C"/>
    <property type="match status" value="1"/>
</dbReference>
<organism evidence="9 10">
    <name type="scientific">Alteribacillus bidgolensis</name>
    <dbReference type="NCBI Taxonomy" id="930129"/>
    <lineage>
        <taxon>Bacteria</taxon>
        <taxon>Bacillati</taxon>
        <taxon>Bacillota</taxon>
        <taxon>Bacilli</taxon>
        <taxon>Bacillales</taxon>
        <taxon>Bacillaceae</taxon>
        <taxon>Alteribacillus</taxon>
    </lineage>
</organism>
<reference evidence="9 10" key="1">
    <citation type="submission" date="2016-10" db="EMBL/GenBank/DDBJ databases">
        <authorList>
            <person name="de Groot N.N."/>
        </authorList>
    </citation>
    <scope>NUCLEOTIDE SEQUENCE [LARGE SCALE GENOMIC DNA]</scope>
    <source>
        <strain evidence="10">P4B,CCM 7963,CECT 7998,DSM 25260,IBRC-M 10614,KCTC 13821</strain>
    </source>
</reference>
<dbReference type="AlphaFoldDB" id="A0A1G8P131"/>
<evidence type="ECO:0000259" key="8">
    <source>
        <dbReference type="Pfam" id="PF11967"/>
    </source>
</evidence>
<evidence type="ECO:0000256" key="6">
    <source>
        <dbReference type="ARBA" id="ARBA00033409"/>
    </source>
</evidence>
<keyword evidence="10" id="KW-1185">Reference proteome</keyword>
<dbReference type="InterPro" id="IPR037278">
    <property type="entry name" value="ARFGAP/RecO"/>
</dbReference>
<evidence type="ECO:0000313" key="10">
    <source>
        <dbReference type="Proteomes" id="UP000199017"/>
    </source>
</evidence>
<keyword evidence="4 7" id="KW-0233">DNA recombination</keyword>
<evidence type="ECO:0000256" key="3">
    <source>
        <dbReference type="ARBA" id="ARBA00022763"/>
    </source>
</evidence>
<evidence type="ECO:0000256" key="1">
    <source>
        <dbReference type="ARBA" id="ARBA00007452"/>
    </source>
</evidence>
<evidence type="ECO:0000256" key="2">
    <source>
        <dbReference type="ARBA" id="ARBA00021310"/>
    </source>
</evidence>
<feature type="domain" description="DNA replication/recombination mediator RecO N-terminal" evidence="8">
    <location>
        <begin position="1"/>
        <end position="78"/>
    </location>
</feature>
<dbReference type="InterPro" id="IPR012340">
    <property type="entry name" value="NA-bd_OB-fold"/>
</dbReference>
<dbReference type="STRING" id="930129.SAMN05216352_11363"/>
<dbReference type="SUPFAM" id="SSF57863">
    <property type="entry name" value="ArfGap/RecO-like zinc finger"/>
    <property type="match status" value="1"/>
</dbReference>
<dbReference type="OrthoDB" id="9797083at2"/>
<dbReference type="InterPro" id="IPR003717">
    <property type="entry name" value="RecO"/>
</dbReference>
<dbReference type="EMBL" id="FNDU01000013">
    <property type="protein sequence ID" value="SDI85926.1"/>
    <property type="molecule type" value="Genomic_DNA"/>
</dbReference>
<keyword evidence="3 7" id="KW-0227">DNA damage</keyword>
<name>A0A1G8P131_9BACI</name>
<dbReference type="InterPro" id="IPR042242">
    <property type="entry name" value="RecO_C"/>
</dbReference>
<evidence type="ECO:0000256" key="7">
    <source>
        <dbReference type="HAMAP-Rule" id="MF_00201"/>
    </source>
</evidence>
<dbReference type="Gene3D" id="2.40.50.140">
    <property type="entry name" value="Nucleic acid-binding proteins"/>
    <property type="match status" value="1"/>
</dbReference>
<dbReference type="HAMAP" id="MF_00201">
    <property type="entry name" value="RecO"/>
    <property type="match status" value="1"/>
</dbReference>
<dbReference type="PANTHER" id="PTHR33991:SF1">
    <property type="entry name" value="DNA REPAIR PROTEIN RECO"/>
    <property type="match status" value="1"/>
</dbReference>
<dbReference type="Pfam" id="PF11967">
    <property type="entry name" value="RecO_N"/>
    <property type="match status" value="1"/>
</dbReference>
<accession>A0A1G8P131</accession>
<evidence type="ECO:0000256" key="4">
    <source>
        <dbReference type="ARBA" id="ARBA00023172"/>
    </source>
</evidence>
<dbReference type="InterPro" id="IPR022572">
    <property type="entry name" value="DNA_rep/recomb_RecO_N"/>
</dbReference>
<gene>
    <name evidence="7" type="primary">recO</name>
    <name evidence="9" type="ORF">SAMN05216352_11363</name>
</gene>
<protein>
    <recommendedName>
        <fullName evidence="2 7">DNA repair protein RecO</fullName>
    </recommendedName>
    <alternativeName>
        <fullName evidence="6 7">Recombination protein O</fullName>
    </alternativeName>
</protein>
<dbReference type="RefSeq" id="WP_091587224.1">
    <property type="nucleotide sequence ID" value="NZ_FNDU01000013.1"/>
</dbReference>
<comment type="function">
    <text evidence="7">Involved in DNA repair and RecF pathway recombination.</text>
</comment>
<evidence type="ECO:0000313" key="9">
    <source>
        <dbReference type="EMBL" id="SDI85926.1"/>
    </source>
</evidence>
<dbReference type="PANTHER" id="PTHR33991">
    <property type="entry name" value="DNA REPAIR PROTEIN RECO"/>
    <property type="match status" value="1"/>
</dbReference>
<dbReference type="Proteomes" id="UP000199017">
    <property type="component" value="Unassembled WGS sequence"/>
</dbReference>
<dbReference type="NCBIfam" id="TIGR00613">
    <property type="entry name" value="reco"/>
    <property type="match status" value="1"/>
</dbReference>
<dbReference type="GO" id="GO:0006310">
    <property type="term" value="P:DNA recombination"/>
    <property type="evidence" value="ECO:0007669"/>
    <property type="project" value="UniProtKB-UniRule"/>
</dbReference>
<dbReference type="Gene3D" id="1.20.1440.120">
    <property type="entry name" value="Recombination protein O, C-terminal domain"/>
    <property type="match status" value="1"/>
</dbReference>
<sequence>MLEKAEGIVLRTTAYGETNIILRLYTREVGKISVMARGAKKPKNRFSAVSQPFVYGMFLYYKGTGMSTLNQGDSIDSFRIVRGDIFKTAYASYMSELLDKLTDEKERNPYLFELFLQLLQKMNEENDPEILTRIFETKMTAQAGIKPELDKCVRCNRTEGTFSFSVKEAGFLCQACKAADDYRLDIQPKTVQLLRTFFYMDVERLGEISLKKQTKDELKQVLHTYYDEYSGLILKSKRFLEQMENWKL</sequence>
<keyword evidence="5 7" id="KW-0234">DNA repair</keyword>
<dbReference type="SUPFAM" id="SSF50249">
    <property type="entry name" value="Nucleic acid-binding proteins"/>
    <property type="match status" value="1"/>
</dbReference>
<evidence type="ECO:0000256" key="5">
    <source>
        <dbReference type="ARBA" id="ARBA00023204"/>
    </source>
</evidence>
<dbReference type="GO" id="GO:0006302">
    <property type="term" value="P:double-strand break repair"/>
    <property type="evidence" value="ECO:0007669"/>
    <property type="project" value="TreeGrafter"/>
</dbReference>
<proteinExistence type="inferred from homology"/>